<feature type="domain" description="Citrate transporter-like" evidence="7">
    <location>
        <begin position="79"/>
        <end position="422"/>
    </location>
</feature>
<evidence type="ECO:0000256" key="4">
    <source>
        <dbReference type="ARBA" id="ARBA00022989"/>
    </source>
</evidence>
<evidence type="ECO:0000313" key="8">
    <source>
        <dbReference type="EMBL" id="AFL66102.1"/>
    </source>
</evidence>
<gene>
    <name evidence="8" type="ORF">Desfe_0191</name>
</gene>
<feature type="transmembrane region" description="Helical" evidence="6">
    <location>
        <begin position="108"/>
        <end position="124"/>
    </location>
</feature>
<keyword evidence="2" id="KW-0813">Transport</keyword>
<feature type="transmembrane region" description="Helical" evidence="6">
    <location>
        <begin position="145"/>
        <end position="176"/>
    </location>
</feature>
<reference evidence="8 9" key="1">
    <citation type="journal article" date="2012" name="J. Bacteriol.">
        <title>Complete Genome Sequence of Desulfurococcus fermentans, a Hyperthermophilic Cellulolytic Crenarchaeon Isolated from a Freshwater Hot Spring in Kamchatka, Russia.</title>
        <authorList>
            <person name="Susanti D."/>
            <person name="Johnson E.F."/>
            <person name="Rodriguez J.R."/>
            <person name="Anderson I."/>
            <person name="Perevalova A.A."/>
            <person name="Kyrpides N."/>
            <person name="Lucas S."/>
            <person name="Han J."/>
            <person name="Lapidus A."/>
            <person name="Cheng J.F."/>
            <person name="Goodwin L."/>
            <person name="Pitluck S."/>
            <person name="Mavrommatis K."/>
            <person name="Peters L."/>
            <person name="Land M.L."/>
            <person name="Hauser L."/>
            <person name="Gopalan V."/>
            <person name="Chan P.P."/>
            <person name="Lowe T.M."/>
            <person name="Atomi H."/>
            <person name="Bonch-Osmolovskaya E.A."/>
            <person name="Woyke T."/>
            <person name="Mukhopadhyay B."/>
        </authorList>
    </citation>
    <scope>NUCLEOTIDE SEQUENCE [LARGE SCALE GENOMIC DNA]</scope>
    <source>
        <strain evidence="8 9">DSM 16532</strain>
    </source>
</reference>
<feature type="transmembrane region" description="Helical" evidence="6">
    <location>
        <begin position="188"/>
        <end position="213"/>
    </location>
</feature>
<dbReference type="PANTHER" id="PTHR43568:SF1">
    <property type="entry name" value="P PROTEIN"/>
    <property type="match status" value="1"/>
</dbReference>
<comment type="subcellular location">
    <subcellularLocation>
        <location evidence="1">Membrane</location>
        <topology evidence="1">Multi-pass membrane protein</topology>
    </subcellularLocation>
</comment>
<evidence type="ECO:0000313" key="9">
    <source>
        <dbReference type="Proteomes" id="UP000006175"/>
    </source>
</evidence>
<feature type="transmembrane region" description="Helical" evidence="6">
    <location>
        <begin position="442"/>
        <end position="466"/>
    </location>
</feature>
<keyword evidence="5 6" id="KW-0472">Membrane</keyword>
<dbReference type="Pfam" id="PF03600">
    <property type="entry name" value="CitMHS"/>
    <property type="match status" value="1"/>
</dbReference>
<evidence type="ECO:0000256" key="3">
    <source>
        <dbReference type="ARBA" id="ARBA00022692"/>
    </source>
</evidence>
<sequence>MKTMIKLAIYIAIIFILSYLFMNMVHLTGPLGSKITEVVTEYRGAPVDLDSEYADLTQAITLTIFFTVIVVTIIKMEWRVAAAISGIGILVMSAIVPPQDLVVKAIDWRLLLFLIGSMTLAGILRETGVFNRLAISLLSKSGSSLGLLMLLGIFSAVLSMILGEVTSIIYAVMVILELKRVMRIDLKPLIIFTVLATNTGSVALPIGNPIGIYIAFTANIAVSEFIVKCLTLSLLELMVLVLLFKLVLRDYTKALDQELKRSRELISKLSVARTIDVSSIEVKHFKTSIFILIFFVALVVSSEYLASLMSILTGVSIDPHALLAFIPFFSIAIAMFVTDPSSINKLIESAVDWPSILFFIALFILSYSLSYTGAIAKIAYVIASASSLSGFEGNAITADILLIGSAALSSVLDNLSVIVTLIQPVKVLVQLGLSRVSYFALLYGGVFGGNYTPIGSTANIVVVSMAEREKMGISWSEWLRIALISTTMQIIIAVLWSDLWLLIGY</sequence>
<feature type="transmembrane region" description="Helical" evidence="6">
    <location>
        <begin position="478"/>
        <end position="503"/>
    </location>
</feature>
<name>I3XQ78_DESAM</name>
<feature type="transmembrane region" description="Helical" evidence="6">
    <location>
        <begin position="80"/>
        <end position="96"/>
    </location>
</feature>
<feature type="transmembrane region" description="Helical" evidence="6">
    <location>
        <begin position="56"/>
        <end position="73"/>
    </location>
</feature>
<accession>I3XQ78</accession>
<feature type="transmembrane region" description="Helical" evidence="6">
    <location>
        <begin position="289"/>
        <end position="308"/>
    </location>
</feature>
<dbReference type="eggNOG" id="arCOG00238">
    <property type="taxonomic scope" value="Archaea"/>
</dbReference>
<protein>
    <submittedName>
        <fullName evidence="8">Putative tyrosine transporter P-protein</fullName>
    </submittedName>
</protein>
<feature type="transmembrane region" description="Helical" evidence="6">
    <location>
        <begin position="320"/>
        <end position="337"/>
    </location>
</feature>
<evidence type="ECO:0000256" key="5">
    <source>
        <dbReference type="ARBA" id="ARBA00023136"/>
    </source>
</evidence>
<dbReference type="InterPro" id="IPR051475">
    <property type="entry name" value="Diverse_Ion_Transporter"/>
</dbReference>
<evidence type="ECO:0000256" key="6">
    <source>
        <dbReference type="SAM" id="Phobius"/>
    </source>
</evidence>
<dbReference type="Proteomes" id="UP000006175">
    <property type="component" value="Chromosome"/>
</dbReference>
<dbReference type="GO" id="GO:0055085">
    <property type="term" value="P:transmembrane transport"/>
    <property type="evidence" value="ECO:0007669"/>
    <property type="project" value="InterPro"/>
</dbReference>
<keyword evidence="9" id="KW-1185">Reference proteome</keyword>
<evidence type="ECO:0000256" key="1">
    <source>
        <dbReference type="ARBA" id="ARBA00004141"/>
    </source>
</evidence>
<keyword evidence="4 6" id="KW-1133">Transmembrane helix</keyword>
<proteinExistence type="predicted"/>
<feature type="transmembrane region" description="Helical" evidence="6">
    <location>
        <begin position="400"/>
        <end position="422"/>
    </location>
</feature>
<organism evidence="8 9">
    <name type="scientific">Desulfurococcus amylolyticus DSM 16532</name>
    <dbReference type="NCBI Taxonomy" id="768672"/>
    <lineage>
        <taxon>Archaea</taxon>
        <taxon>Thermoproteota</taxon>
        <taxon>Thermoprotei</taxon>
        <taxon>Desulfurococcales</taxon>
        <taxon>Desulfurococcaceae</taxon>
        <taxon>Desulfurococcus</taxon>
    </lineage>
</organism>
<evidence type="ECO:0000259" key="7">
    <source>
        <dbReference type="Pfam" id="PF03600"/>
    </source>
</evidence>
<dbReference type="GO" id="GO:0016020">
    <property type="term" value="C:membrane"/>
    <property type="evidence" value="ECO:0007669"/>
    <property type="project" value="UniProtKB-SubCell"/>
</dbReference>
<feature type="transmembrane region" description="Helical" evidence="6">
    <location>
        <begin position="357"/>
        <end position="380"/>
    </location>
</feature>
<dbReference type="AlphaFoldDB" id="I3XQ78"/>
<dbReference type="EMBL" id="CP003321">
    <property type="protein sequence ID" value="AFL66102.1"/>
    <property type="molecule type" value="Genomic_DNA"/>
</dbReference>
<dbReference type="HOGENOM" id="CLU_011920_4_0_2"/>
<keyword evidence="3 6" id="KW-0812">Transmembrane</keyword>
<dbReference type="InterPro" id="IPR004680">
    <property type="entry name" value="Cit_transptr-like_dom"/>
</dbReference>
<dbReference type="PANTHER" id="PTHR43568">
    <property type="entry name" value="P PROTEIN"/>
    <property type="match status" value="1"/>
</dbReference>
<evidence type="ECO:0000256" key="2">
    <source>
        <dbReference type="ARBA" id="ARBA00022448"/>
    </source>
</evidence>
<feature type="transmembrane region" description="Helical" evidence="6">
    <location>
        <begin position="225"/>
        <end position="248"/>
    </location>
</feature>
<dbReference type="KEGG" id="dfd:Desfe_0191"/>
<feature type="transmembrane region" description="Helical" evidence="6">
    <location>
        <begin position="7"/>
        <end position="25"/>
    </location>
</feature>